<organism evidence="2 3">
    <name type="scientific">Roseovarius marisflavi</name>
    <dbReference type="NCBI Taxonomy" id="1054996"/>
    <lineage>
        <taxon>Bacteria</taxon>
        <taxon>Pseudomonadati</taxon>
        <taxon>Pseudomonadota</taxon>
        <taxon>Alphaproteobacteria</taxon>
        <taxon>Rhodobacterales</taxon>
        <taxon>Roseobacteraceae</taxon>
        <taxon>Roseovarius</taxon>
    </lineage>
</organism>
<keyword evidence="1" id="KW-0812">Transmembrane</keyword>
<evidence type="ECO:0000313" key="3">
    <source>
        <dbReference type="Proteomes" id="UP000184191"/>
    </source>
</evidence>
<dbReference type="AlphaFoldDB" id="A0A1M7E0J8"/>
<keyword evidence="3" id="KW-1185">Reference proteome</keyword>
<protein>
    <submittedName>
        <fullName evidence="2">Uncharacterized protein</fullName>
    </submittedName>
</protein>
<keyword evidence="1" id="KW-0472">Membrane</keyword>
<name>A0A1M7E0J8_9RHOB</name>
<gene>
    <name evidence="2" type="ORF">SAMN05444414_1642</name>
</gene>
<evidence type="ECO:0000256" key="1">
    <source>
        <dbReference type="SAM" id="Phobius"/>
    </source>
</evidence>
<sequence length="57" mass="6293">MSPEILHSVIVAAIIGLGIYLFAHPRILPSRGNLLRGVIIWAIMIIALHWLGYAFSP</sequence>
<dbReference type="EMBL" id="FRBN01000064">
    <property type="protein sequence ID" value="SHL85262.1"/>
    <property type="molecule type" value="Genomic_DNA"/>
</dbReference>
<reference evidence="3" key="1">
    <citation type="submission" date="2016-11" db="EMBL/GenBank/DDBJ databases">
        <authorList>
            <person name="Varghese N."/>
            <person name="Submissions S."/>
        </authorList>
    </citation>
    <scope>NUCLEOTIDE SEQUENCE [LARGE SCALE GENOMIC DNA]</scope>
    <source>
        <strain evidence="3">DSM 29327</strain>
    </source>
</reference>
<evidence type="ECO:0000313" key="2">
    <source>
        <dbReference type="EMBL" id="SHL85262.1"/>
    </source>
</evidence>
<keyword evidence="1" id="KW-1133">Transmembrane helix</keyword>
<feature type="transmembrane region" description="Helical" evidence="1">
    <location>
        <begin position="35"/>
        <end position="55"/>
    </location>
</feature>
<accession>A0A1M7E0J8</accession>
<feature type="transmembrane region" description="Helical" evidence="1">
    <location>
        <begin position="6"/>
        <end position="23"/>
    </location>
</feature>
<proteinExistence type="predicted"/>
<dbReference type="Proteomes" id="UP000184191">
    <property type="component" value="Unassembled WGS sequence"/>
</dbReference>